<sequence length="93" mass="10112">MSQQLTLELSDEVYADLQQKANAVGLSVTEWVVAVLSNRNSGASKILHSIAQEEARQRFRSHAGVISLGYPTGIDNESIDADLARAYASEYEG</sequence>
<proteinExistence type="predicted"/>
<accession>A0A7C3KI89</accession>
<gene>
    <name evidence="1" type="ORF">ENR64_27415</name>
</gene>
<dbReference type="EMBL" id="DSRU01000408">
    <property type="protein sequence ID" value="HFN01407.1"/>
    <property type="molecule type" value="Genomic_DNA"/>
</dbReference>
<protein>
    <submittedName>
        <fullName evidence="1">Uncharacterized protein</fullName>
    </submittedName>
</protein>
<name>A0A7C3KI89_9CYAN</name>
<comment type="caution">
    <text evidence="1">The sequence shown here is derived from an EMBL/GenBank/DDBJ whole genome shotgun (WGS) entry which is preliminary data.</text>
</comment>
<dbReference type="AlphaFoldDB" id="A0A7C3KI89"/>
<evidence type="ECO:0000313" key="1">
    <source>
        <dbReference type="EMBL" id="HFN01407.1"/>
    </source>
</evidence>
<organism evidence="1">
    <name type="scientific">Oscillatoriales cyanobacterium SpSt-418</name>
    <dbReference type="NCBI Taxonomy" id="2282169"/>
    <lineage>
        <taxon>Bacteria</taxon>
        <taxon>Bacillati</taxon>
        <taxon>Cyanobacteriota</taxon>
        <taxon>Cyanophyceae</taxon>
        <taxon>Oscillatoriophycideae</taxon>
        <taxon>Oscillatoriales</taxon>
    </lineage>
</organism>
<reference evidence="1" key="1">
    <citation type="journal article" date="2020" name="mSystems">
        <title>Genome- and Community-Level Interaction Insights into Carbon Utilization and Element Cycling Functions of Hydrothermarchaeota in Hydrothermal Sediment.</title>
        <authorList>
            <person name="Zhou Z."/>
            <person name="Liu Y."/>
            <person name="Xu W."/>
            <person name="Pan J."/>
            <person name="Luo Z.H."/>
            <person name="Li M."/>
        </authorList>
    </citation>
    <scope>NUCLEOTIDE SEQUENCE [LARGE SCALE GENOMIC DNA]</scope>
    <source>
        <strain evidence="1">SpSt-418</strain>
    </source>
</reference>